<proteinExistence type="predicted"/>
<gene>
    <name evidence="1" type="ORF">FA95DRAFT_1611034</name>
</gene>
<comment type="caution">
    <text evidence="1">The sequence shown here is derived from an EMBL/GenBank/DDBJ whole genome shotgun (WGS) entry which is preliminary data.</text>
</comment>
<dbReference type="Proteomes" id="UP000814033">
    <property type="component" value="Unassembled WGS sequence"/>
</dbReference>
<organism evidence="1 2">
    <name type="scientific">Auriscalpium vulgare</name>
    <dbReference type="NCBI Taxonomy" id="40419"/>
    <lineage>
        <taxon>Eukaryota</taxon>
        <taxon>Fungi</taxon>
        <taxon>Dikarya</taxon>
        <taxon>Basidiomycota</taxon>
        <taxon>Agaricomycotina</taxon>
        <taxon>Agaricomycetes</taxon>
        <taxon>Russulales</taxon>
        <taxon>Auriscalpiaceae</taxon>
        <taxon>Auriscalpium</taxon>
    </lineage>
</organism>
<sequence length="208" mass="22276">MSNQAQNQLFPPVLPPGALPPDKIPPVPRNPPTHDDYFLAVILQENIQNRLDWLGGTGPGALQPAHLVAATEYAHTVLAAIRAAAGPAGLVGDQVHLPGDPMVTRQELGAQLYALAEELRAVRVLAQRVRPSSRSINMHGAAPYEIIPFTNGRLPMDPPAALPALRTASDLLALSSVELERYLNGYGLAWPPTIEEGRAALGRHLGVR</sequence>
<name>A0ACB8RB94_9AGAM</name>
<accession>A0ACB8RB94</accession>
<dbReference type="EMBL" id="MU276125">
    <property type="protein sequence ID" value="KAI0041389.1"/>
    <property type="molecule type" value="Genomic_DNA"/>
</dbReference>
<reference evidence="1" key="1">
    <citation type="submission" date="2021-02" db="EMBL/GenBank/DDBJ databases">
        <authorList>
            <consortium name="DOE Joint Genome Institute"/>
            <person name="Ahrendt S."/>
            <person name="Looney B.P."/>
            <person name="Miyauchi S."/>
            <person name="Morin E."/>
            <person name="Drula E."/>
            <person name="Courty P.E."/>
            <person name="Chicoki N."/>
            <person name="Fauchery L."/>
            <person name="Kohler A."/>
            <person name="Kuo A."/>
            <person name="Labutti K."/>
            <person name="Pangilinan J."/>
            <person name="Lipzen A."/>
            <person name="Riley R."/>
            <person name="Andreopoulos W."/>
            <person name="He G."/>
            <person name="Johnson J."/>
            <person name="Barry K.W."/>
            <person name="Grigoriev I.V."/>
            <person name="Nagy L."/>
            <person name="Hibbett D."/>
            <person name="Henrissat B."/>
            <person name="Matheny P.B."/>
            <person name="Labbe J."/>
            <person name="Martin F."/>
        </authorList>
    </citation>
    <scope>NUCLEOTIDE SEQUENCE</scope>
    <source>
        <strain evidence="1">FP105234-sp</strain>
    </source>
</reference>
<protein>
    <submittedName>
        <fullName evidence="1">Uncharacterized protein</fullName>
    </submittedName>
</protein>
<reference evidence="1" key="2">
    <citation type="journal article" date="2022" name="New Phytol.">
        <title>Evolutionary transition to the ectomycorrhizal habit in the genomes of a hyperdiverse lineage of mushroom-forming fungi.</title>
        <authorList>
            <person name="Looney B."/>
            <person name="Miyauchi S."/>
            <person name="Morin E."/>
            <person name="Drula E."/>
            <person name="Courty P.E."/>
            <person name="Kohler A."/>
            <person name="Kuo A."/>
            <person name="LaButti K."/>
            <person name="Pangilinan J."/>
            <person name="Lipzen A."/>
            <person name="Riley R."/>
            <person name="Andreopoulos W."/>
            <person name="He G."/>
            <person name="Johnson J."/>
            <person name="Nolan M."/>
            <person name="Tritt A."/>
            <person name="Barry K.W."/>
            <person name="Grigoriev I.V."/>
            <person name="Nagy L.G."/>
            <person name="Hibbett D."/>
            <person name="Henrissat B."/>
            <person name="Matheny P.B."/>
            <person name="Labbe J."/>
            <person name="Martin F.M."/>
        </authorList>
    </citation>
    <scope>NUCLEOTIDE SEQUENCE</scope>
    <source>
        <strain evidence="1">FP105234-sp</strain>
    </source>
</reference>
<evidence type="ECO:0000313" key="1">
    <source>
        <dbReference type="EMBL" id="KAI0041389.1"/>
    </source>
</evidence>
<keyword evidence="2" id="KW-1185">Reference proteome</keyword>
<evidence type="ECO:0000313" key="2">
    <source>
        <dbReference type="Proteomes" id="UP000814033"/>
    </source>
</evidence>